<protein>
    <submittedName>
        <fullName evidence="1">Uncharacterized protein</fullName>
    </submittedName>
</protein>
<sequence length="114" mass="12962">MDRNIAVVAIFTLLFAVSTARISLNLTPTNCKVEDLDLAVVPTDTKKSRSRRSPPFRPRPSSLAFFVGFFCFYAIVDHGWVHWFSEAPILLFWTMAACGFMAFYHILPLKDEVC</sequence>
<reference evidence="2" key="1">
    <citation type="journal article" date="2022" name="Mol. Ecol. Resour.">
        <title>The genomes of chicory, endive, great burdock and yacon provide insights into Asteraceae palaeo-polyploidization history and plant inulin production.</title>
        <authorList>
            <person name="Fan W."/>
            <person name="Wang S."/>
            <person name="Wang H."/>
            <person name="Wang A."/>
            <person name="Jiang F."/>
            <person name="Liu H."/>
            <person name="Zhao H."/>
            <person name="Xu D."/>
            <person name="Zhang Y."/>
        </authorList>
    </citation>
    <scope>NUCLEOTIDE SEQUENCE [LARGE SCALE GENOMIC DNA]</scope>
    <source>
        <strain evidence="2">cv. Yunnan</strain>
    </source>
</reference>
<dbReference type="EMBL" id="CM042023">
    <property type="protein sequence ID" value="KAI3814217.1"/>
    <property type="molecule type" value="Genomic_DNA"/>
</dbReference>
<evidence type="ECO:0000313" key="2">
    <source>
        <dbReference type="Proteomes" id="UP001056120"/>
    </source>
</evidence>
<comment type="caution">
    <text evidence="1">The sequence shown here is derived from an EMBL/GenBank/DDBJ whole genome shotgun (WGS) entry which is preliminary data.</text>
</comment>
<gene>
    <name evidence="1" type="ORF">L1987_18965</name>
</gene>
<organism evidence="1 2">
    <name type="scientific">Smallanthus sonchifolius</name>
    <dbReference type="NCBI Taxonomy" id="185202"/>
    <lineage>
        <taxon>Eukaryota</taxon>
        <taxon>Viridiplantae</taxon>
        <taxon>Streptophyta</taxon>
        <taxon>Embryophyta</taxon>
        <taxon>Tracheophyta</taxon>
        <taxon>Spermatophyta</taxon>
        <taxon>Magnoliopsida</taxon>
        <taxon>eudicotyledons</taxon>
        <taxon>Gunneridae</taxon>
        <taxon>Pentapetalae</taxon>
        <taxon>asterids</taxon>
        <taxon>campanulids</taxon>
        <taxon>Asterales</taxon>
        <taxon>Asteraceae</taxon>
        <taxon>Asteroideae</taxon>
        <taxon>Heliantheae alliance</taxon>
        <taxon>Millerieae</taxon>
        <taxon>Smallanthus</taxon>
    </lineage>
</organism>
<reference evidence="1 2" key="2">
    <citation type="journal article" date="2022" name="Mol. Ecol. Resour.">
        <title>The genomes of chicory, endive, great burdock and yacon provide insights into Asteraceae paleo-polyploidization history and plant inulin production.</title>
        <authorList>
            <person name="Fan W."/>
            <person name="Wang S."/>
            <person name="Wang H."/>
            <person name="Wang A."/>
            <person name="Jiang F."/>
            <person name="Liu H."/>
            <person name="Zhao H."/>
            <person name="Xu D."/>
            <person name="Zhang Y."/>
        </authorList>
    </citation>
    <scope>NUCLEOTIDE SEQUENCE [LARGE SCALE GENOMIC DNA]</scope>
    <source>
        <strain evidence="2">cv. Yunnan</strain>
        <tissue evidence="1">Leaves</tissue>
    </source>
</reference>
<dbReference type="Proteomes" id="UP001056120">
    <property type="component" value="Linkage Group LG06"/>
</dbReference>
<keyword evidence="2" id="KW-1185">Reference proteome</keyword>
<accession>A0ACB9J274</accession>
<name>A0ACB9J274_9ASTR</name>
<evidence type="ECO:0000313" key="1">
    <source>
        <dbReference type="EMBL" id="KAI3814217.1"/>
    </source>
</evidence>
<proteinExistence type="predicted"/>